<evidence type="ECO:0000313" key="12">
    <source>
        <dbReference type="Proteomes" id="UP000325122"/>
    </source>
</evidence>
<dbReference type="InterPro" id="IPR042089">
    <property type="entry name" value="Peptidase_M13_dom_2"/>
</dbReference>
<comment type="caution">
    <text evidence="11">The sequence shown here is derived from an EMBL/GenBank/DDBJ whole genome shotgun (WGS) entry which is preliminary data.</text>
</comment>
<dbReference type="InterPro" id="IPR018497">
    <property type="entry name" value="Peptidase_M13_C"/>
</dbReference>
<evidence type="ECO:0000256" key="1">
    <source>
        <dbReference type="ARBA" id="ARBA00001947"/>
    </source>
</evidence>
<comment type="similarity">
    <text evidence="2">Belongs to the peptidase M13 family.</text>
</comment>
<dbReference type="Pfam" id="PF01431">
    <property type="entry name" value="Peptidase_M13"/>
    <property type="match status" value="1"/>
</dbReference>
<dbReference type="PANTHER" id="PTHR11733:SF167">
    <property type="entry name" value="FI17812P1-RELATED"/>
    <property type="match status" value="1"/>
</dbReference>
<dbReference type="EMBL" id="VWOJ01000001">
    <property type="protein sequence ID" value="KAA5805507.1"/>
    <property type="molecule type" value="Genomic_DNA"/>
</dbReference>
<dbReference type="Pfam" id="PF05649">
    <property type="entry name" value="Peptidase_M13_N"/>
    <property type="match status" value="1"/>
</dbReference>
<proteinExistence type="inferred from homology"/>
<dbReference type="InterPro" id="IPR008753">
    <property type="entry name" value="Peptidase_M13_N"/>
</dbReference>
<dbReference type="GO" id="GO:0005886">
    <property type="term" value="C:plasma membrane"/>
    <property type="evidence" value="ECO:0007669"/>
    <property type="project" value="TreeGrafter"/>
</dbReference>
<evidence type="ECO:0000259" key="10">
    <source>
        <dbReference type="Pfam" id="PF05649"/>
    </source>
</evidence>
<protein>
    <submittedName>
        <fullName evidence="11">M13 family metallopeptidase</fullName>
    </submittedName>
</protein>
<gene>
    <name evidence="11" type="ORF">F1654_02940</name>
</gene>
<reference evidence="11 12" key="1">
    <citation type="submission" date="2019-09" db="EMBL/GenBank/DDBJ databases">
        <authorList>
            <person name="Kevbrin V."/>
            <person name="Grouzdev D.S."/>
        </authorList>
    </citation>
    <scope>NUCLEOTIDE SEQUENCE [LARGE SCALE GENOMIC DNA]</scope>
    <source>
        <strain evidence="11 12">G-192</strain>
    </source>
</reference>
<dbReference type="GO" id="GO:0016485">
    <property type="term" value="P:protein processing"/>
    <property type="evidence" value="ECO:0007669"/>
    <property type="project" value="TreeGrafter"/>
</dbReference>
<dbReference type="PROSITE" id="PS51885">
    <property type="entry name" value="NEPRILYSIN"/>
    <property type="match status" value="1"/>
</dbReference>
<keyword evidence="3" id="KW-0645">Protease</keyword>
<name>A0A5M6ZP65_9PROT</name>
<dbReference type="PANTHER" id="PTHR11733">
    <property type="entry name" value="ZINC METALLOPROTEASE FAMILY M13 NEPRILYSIN-RELATED"/>
    <property type="match status" value="1"/>
</dbReference>
<feature type="signal peptide" evidence="8">
    <location>
        <begin position="1"/>
        <end position="21"/>
    </location>
</feature>
<evidence type="ECO:0000256" key="5">
    <source>
        <dbReference type="ARBA" id="ARBA00022801"/>
    </source>
</evidence>
<dbReference type="AlphaFoldDB" id="A0A5M6ZP65"/>
<sequence length="676" mass="75873">MKWLMAGAAGLALGASSAAFADAPRFGDFGFDETGMDRSVHPGDDFYAFANGAWDERTEIPSDRARYGVFDMLSLEVEQQVRSIILDAAEHGGPEGSNEQMIADLFASWMDAEAIEEAGLAPALPYLNAIAAISSHEDAAALMAQRPYHAPYSVFISADPEDPSRYIMRSGQSGLGLPTRDYYLLDTGRFPDYREAYLAYIGQIFELAGLPGGPDMAQAILALETALAEAHWTREDSRDVSLTNNRMSTAEFFELAPGLHLDRALEARGLPADGEIIVAQPSAITGAGEVIASTDVETLKAWLSFHFLSDRASWLPAAFDQANFDFFSRTLSGVEEQRERELRGVQLVNGALGHLVGQVYVERYYPPEASRQMDELITNLTEGFRGRLERLDWMDDETREEALTKLSAFEPRIGYPEVWNEFDGLELRAGDYFGNRMRMSDFAWDEQLRRFPDPVDRRRWGWPPQIVNASYSPLMNQITFPAGILQAPFFDMHADAAMNYGAIGAVIGHEIGHGFDDNGRRFDAEGRIRDWWTAETNERFVERSDRLVEQYNEFCPFEDACVNGRVALGENIGDLGGMQMAYEAYRNYAAANYPDGEPPVINGFTGDQRFFLAWAQVWRTLFREDALRAQLARGPHSPGMYRVNGVVRNLDAWYDAFGITEEHELYIPSDQRVRIW</sequence>
<accession>A0A5M6ZP65</accession>
<dbReference type="SUPFAM" id="SSF55486">
    <property type="entry name" value="Metalloproteases ('zincins'), catalytic domain"/>
    <property type="match status" value="1"/>
</dbReference>
<dbReference type="Gene3D" id="1.10.1380.10">
    <property type="entry name" value="Neutral endopeptidase , domain2"/>
    <property type="match status" value="1"/>
</dbReference>
<keyword evidence="12" id="KW-1185">Reference proteome</keyword>
<evidence type="ECO:0000313" key="11">
    <source>
        <dbReference type="EMBL" id="KAA5805507.1"/>
    </source>
</evidence>
<evidence type="ECO:0000256" key="6">
    <source>
        <dbReference type="ARBA" id="ARBA00022833"/>
    </source>
</evidence>
<evidence type="ECO:0000256" key="4">
    <source>
        <dbReference type="ARBA" id="ARBA00022723"/>
    </source>
</evidence>
<evidence type="ECO:0000256" key="3">
    <source>
        <dbReference type="ARBA" id="ARBA00022670"/>
    </source>
</evidence>
<evidence type="ECO:0000259" key="9">
    <source>
        <dbReference type="Pfam" id="PF01431"/>
    </source>
</evidence>
<evidence type="ECO:0000256" key="8">
    <source>
        <dbReference type="SAM" id="SignalP"/>
    </source>
</evidence>
<keyword evidence="6" id="KW-0862">Zinc</keyword>
<keyword evidence="7" id="KW-0482">Metalloprotease</keyword>
<feature type="domain" description="Peptidase M13 C-terminal" evidence="9">
    <location>
        <begin position="468"/>
        <end position="672"/>
    </location>
</feature>
<dbReference type="PRINTS" id="PR00786">
    <property type="entry name" value="NEPRILYSIN"/>
</dbReference>
<keyword evidence="4" id="KW-0479">Metal-binding</keyword>
<dbReference type="CDD" id="cd08662">
    <property type="entry name" value="M13"/>
    <property type="match status" value="1"/>
</dbReference>
<dbReference type="InterPro" id="IPR024079">
    <property type="entry name" value="MetalloPept_cat_dom_sf"/>
</dbReference>
<dbReference type="InterPro" id="IPR000718">
    <property type="entry name" value="Peptidase_M13"/>
</dbReference>
<evidence type="ECO:0000256" key="7">
    <source>
        <dbReference type="ARBA" id="ARBA00023049"/>
    </source>
</evidence>
<dbReference type="Proteomes" id="UP000325122">
    <property type="component" value="Unassembled WGS sequence"/>
</dbReference>
<dbReference type="GO" id="GO:0004222">
    <property type="term" value="F:metalloendopeptidase activity"/>
    <property type="evidence" value="ECO:0007669"/>
    <property type="project" value="InterPro"/>
</dbReference>
<organism evidence="11 12">
    <name type="scientific">Alkalicaulis satelles</name>
    <dbReference type="NCBI Taxonomy" id="2609175"/>
    <lineage>
        <taxon>Bacteria</taxon>
        <taxon>Pseudomonadati</taxon>
        <taxon>Pseudomonadota</taxon>
        <taxon>Alphaproteobacteria</taxon>
        <taxon>Maricaulales</taxon>
        <taxon>Maricaulaceae</taxon>
        <taxon>Alkalicaulis</taxon>
    </lineage>
</organism>
<dbReference type="Gene3D" id="3.40.390.10">
    <property type="entry name" value="Collagenase (Catalytic Domain)"/>
    <property type="match status" value="1"/>
</dbReference>
<keyword evidence="8" id="KW-0732">Signal</keyword>
<feature type="chain" id="PRO_5024440736" evidence="8">
    <location>
        <begin position="22"/>
        <end position="676"/>
    </location>
</feature>
<feature type="domain" description="Peptidase M13 N-terminal" evidence="10">
    <location>
        <begin position="42"/>
        <end position="416"/>
    </location>
</feature>
<keyword evidence="5" id="KW-0378">Hydrolase</keyword>
<evidence type="ECO:0000256" key="2">
    <source>
        <dbReference type="ARBA" id="ARBA00007357"/>
    </source>
</evidence>
<dbReference type="GO" id="GO:0046872">
    <property type="term" value="F:metal ion binding"/>
    <property type="evidence" value="ECO:0007669"/>
    <property type="project" value="UniProtKB-KW"/>
</dbReference>
<comment type="cofactor">
    <cofactor evidence="1">
        <name>Zn(2+)</name>
        <dbReference type="ChEBI" id="CHEBI:29105"/>
    </cofactor>
</comment>